<dbReference type="GO" id="GO:0060261">
    <property type="term" value="P:positive regulation of transcription initiation by RNA polymerase II"/>
    <property type="evidence" value="ECO:0007669"/>
    <property type="project" value="InterPro"/>
</dbReference>
<organism evidence="1 2">
    <name type="scientific">Magallana gigas</name>
    <name type="common">Pacific oyster</name>
    <name type="synonym">Crassostrea gigas</name>
    <dbReference type="NCBI Taxonomy" id="29159"/>
    <lineage>
        <taxon>Eukaryota</taxon>
        <taxon>Metazoa</taxon>
        <taxon>Spiralia</taxon>
        <taxon>Lophotrochozoa</taxon>
        <taxon>Mollusca</taxon>
        <taxon>Bivalvia</taxon>
        <taxon>Autobranchia</taxon>
        <taxon>Pteriomorphia</taxon>
        <taxon>Ostreida</taxon>
        <taxon>Ostreoidea</taxon>
        <taxon>Ostreidae</taxon>
        <taxon>Magallana</taxon>
    </lineage>
</organism>
<dbReference type="Gene3D" id="2.30.31.10">
    <property type="entry name" value="Transcriptional Coactivator Pc4, Chain A"/>
    <property type="match status" value="2"/>
</dbReference>
<accession>A0A8W8MKY6</accession>
<dbReference type="GO" id="GO:0003677">
    <property type="term" value="F:DNA binding"/>
    <property type="evidence" value="ECO:0007669"/>
    <property type="project" value="InterPro"/>
</dbReference>
<reference evidence="1" key="1">
    <citation type="submission" date="2022-08" db="UniProtKB">
        <authorList>
            <consortium name="EnsemblMetazoa"/>
        </authorList>
    </citation>
    <scope>IDENTIFICATION</scope>
    <source>
        <strain evidence="1">05x7-T-G4-1.051#20</strain>
    </source>
</reference>
<keyword evidence="2" id="KW-1185">Reference proteome</keyword>
<dbReference type="EnsemblMetazoa" id="G34003.1">
    <property type="protein sequence ID" value="G34003.1:cds"/>
    <property type="gene ID" value="G34003"/>
</dbReference>
<dbReference type="SUPFAM" id="SSF54447">
    <property type="entry name" value="ssDNA-binding transcriptional regulator domain"/>
    <property type="match status" value="1"/>
</dbReference>
<proteinExistence type="predicted"/>
<evidence type="ECO:0000313" key="2">
    <source>
        <dbReference type="Proteomes" id="UP000005408"/>
    </source>
</evidence>
<evidence type="ECO:0008006" key="3">
    <source>
        <dbReference type="Google" id="ProtNLM"/>
    </source>
</evidence>
<dbReference type="Proteomes" id="UP000005408">
    <property type="component" value="Unassembled WGS sequence"/>
</dbReference>
<dbReference type="InterPro" id="IPR009044">
    <property type="entry name" value="ssDNA-bd_transcriptional_reg"/>
</dbReference>
<dbReference type="GO" id="GO:0003713">
    <property type="term" value="F:transcription coactivator activity"/>
    <property type="evidence" value="ECO:0007669"/>
    <property type="project" value="InterPro"/>
</dbReference>
<name>A0A8W8MKY6_MAGGI</name>
<sequence>MMLSFPDPSSESQMWLFKFLQRGACVKQFIGNCILCQSNENSCLFCKKQYDLRNTYVHETDCLVRLVLESKQDDRKLRQFVLNAQDFFFDQDMRKGEALPIAEVLQVTRFGHILYDDWENTDHEHLWREMQKTNYFEIDETPYTEYPDTTEGFINPFILEQSWKKKMKNVSHYELCNGQEIPTKKGISLKMIQFKNLLSVMDSVQETISKNEAQSWHLGYNVYIHVRENNPCVDIRQYWKPNEESDIVPTRKGLCFRPFEFNALKDLLPDIENCLPELKDVECCSERDDHQNQQGMLQCNICNPNDFQNW</sequence>
<protein>
    <recommendedName>
        <fullName evidence="3">Transcriptional coactivator p15 (PC4) C-terminal domain-containing protein</fullName>
    </recommendedName>
</protein>
<dbReference type="PANTHER" id="PTHR13215">
    <property type="entry name" value="RNA POLYMERASE II TRANSCRIPTIONAL COACTIVATOR"/>
    <property type="match status" value="1"/>
</dbReference>
<dbReference type="AlphaFoldDB" id="A0A8W8MKY6"/>
<dbReference type="InterPro" id="IPR045125">
    <property type="entry name" value="Sub1/Tcp4-like"/>
</dbReference>
<evidence type="ECO:0000313" key="1">
    <source>
        <dbReference type="EnsemblMetazoa" id="G34003.1:cds"/>
    </source>
</evidence>